<dbReference type="OrthoDB" id="148359at2"/>
<proteinExistence type="predicted"/>
<dbReference type="EMBL" id="LGCL01000004">
    <property type="protein sequence ID" value="KPL80545.1"/>
    <property type="molecule type" value="Genomic_DNA"/>
</dbReference>
<feature type="transmembrane region" description="Helical" evidence="1">
    <location>
        <begin position="143"/>
        <end position="161"/>
    </location>
</feature>
<name>A0A0P6XVA7_9CHLR</name>
<reference evidence="2 3" key="1">
    <citation type="submission" date="2015-07" db="EMBL/GenBank/DDBJ databases">
        <title>Genome sequence of Ornatilinea apprima DSM 23815.</title>
        <authorList>
            <person name="Hemp J."/>
            <person name="Ward L.M."/>
            <person name="Pace L.A."/>
            <person name="Fischer W.W."/>
        </authorList>
    </citation>
    <scope>NUCLEOTIDE SEQUENCE [LARGE SCALE GENOMIC DNA]</scope>
    <source>
        <strain evidence="2 3">P3M-1</strain>
    </source>
</reference>
<feature type="transmembrane region" description="Helical" evidence="1">
    <location>
        <begin position="297"/>
        <end position="314"/>
    </location>
</feature>
<comment type="caution">
    <text evidence="2">The sequence shown here is derived from an EMBL/GenBank/DDBJ whole genome shotgun (WGS) entry which is preliminary data.</text>
</comment>
<feature type="transmembrane region" description="Helical" evidence="1">
    <location>
        <begin position="330"/>
        <end position="351"/>
    </location>
</feature>
<keyword evidence="3" id="KW-1185">Reference proteome</keyword>
<gene>
    <name evidence="2" type="ORF">ADN00_01495</name>
</gene>
<keyword evidence="1" id="KW-1133">Transmembrane helix</keyword>
<dbReference type="Proteomes" id="UP000050417">
    <property type="component" value="Unassembled WGS sequence"/>
</dbReference>
<accession>A0A0P6XVA7</accession>
<feature type="transmembrane region" description="Helical" evidence="1">
    <location>
        <begin position="214"/>
        <end position="235"/>
    </location>
</feature>
<organism evidence="2 3">
    <name type="scientific">Ornatilinea apprima</name>
    <dbReference type="NCBI Taxonomy" id="1134406"/>
    <lineage>
        <taxon>Bacteria</taxon>
        <taxon>Bacillati</taxon>
        <taxon>Chloroflexota</taxon>
        <taxon>Anaerolineae</taxon>
        <taxon>Anaerolineales</taxon>
        <taxon>Anaerolineaceae</taxon>
        <taxon>Ornatilinea</taxon>
    </lineage>
</organism>
<dbReference type="STRING" id="1134406.ADN00_01495"/>
<feature type="transmembrane region" description="Helical" evidence="1">
    <location>
        <begin position="86"/>
        <end position="107"/>
    </location>
</feature>
<feature type="transmembrane region" description="Helical" evidence="1">
    <location>
        <begin position="363"/>
        <end position="382"/>
    </location>
</feature>
<keyword evidence="1" id="KW-0812">Transmembrane</keyword>
<dbReference type="RefSeq" id="WP_075061191.1">
    <property type="nucleotide sequence ID" value="NZ_LGCL01000004.1"/>
</dbReference>
<evidence type="ECO:0008006" key="4">
    <source>
        <dbReference type="Google" id="ProtNLM"/>
    </source>
</evidence>
<sequence length="682" mass="77279">MMKTLLTRLRNFQFPTWSVPLALLAACVLSYGILIPWLGFYWDDWAFVWISQKLGAPGLTRYFSTNRPVWGWLYQLTTPLLGEQPWHWQTFALVFRWLTGMGVWWLVNLLWPRRKDAALWASLLFVLYPGFTQQHIAITYGHFFVVLSALLISFCLTVLAVKNPQRAWLYTPLALVLAAANLFMMEYFFMLELLRPLVIWLALPVEKQKRLRRAALGWIPYLLVFVAAFVWRTFLFEYQNQNYENVLLAQLRAQPLQAIAGLALAVLRDFFTTALAAWGRVFWLPNTVELGRRTTQVLALLVAASLVGLLVYLLKTKPEDADDHKRRESLAMLAFGLLAMLFAGAPFWMTNLTPSLIYPSNRFTLPFMLGSSLALAALLNWLPGPRWYKAGLVGVFAALAIGVHFQSANEFRRSWDVQRGLFWQLAWRMPALEPGTTLLTNDLPTEFCSDNSLTSPLNWLFAPDNNSAQMSYMLYFPTVRLELGLKDLRPGLPIEQNYLASTFSGSTSDVVAVQYAPPACLRVLDPEIEPLNKMIPELMRVSAELTDTARINAVPADQSARPPAAIFGSEPAHNWCYYYQKADLARQLGDWPQVAALGDEAFALGDYPNDPMERLPFIEGYAHTGSWERALELSRESQAITPFMQEPLCRLWQRIDNQTPASPEKDTALTTALGELGCGASQ</sequence>
<protein>
    <recommendedName>
        <fullName evidence="4">Glycosyltransferase RgtA/B/C/D-like domain-containing protein</fullName>
    </recommendedName>
</protein>
<feature type="transmembrane region" description="Helical" evidence="1">
    <location>
        <begin position="387"/>
        <end position="405"/>
    </location>
</feature>
<feature type="transmembrane region" description="Helical" evidence="1">
    <location>
        <begin position="119"/>
        <end position="137"/>
    </location>
</feature>
<dbReference type="PROSITE" id="PS51257">
    <property type="entry name" value="PROKAR_LIPOPROTEIN"/>
    <property type="match status" value="1"/>
</dbReference>
<evidence type="ECO:0000313" key="2">
    <source>
        <dbReference type="EMBL" id="KPL80545.1"/>
    </source>
</evidence>
<feature type="transmembrane region" description="Helical" evidence="1">
    <location>
        <begin position="256"/>
        <end position="277"/>
    </location>
</feature>
<keyword evidence="1" id="KW-0472">Membrane</keyword>
<evidence type="ECO:0000256" key="1">
    <source>
        <dbReference type="SAM" id="Phobius"/>
    </source>
</evidence>
<dbReference type="AlphaFoldDB" id="A0A0P6XVA7"/>
<evidence type="ECO:0000313" key="3">
    <source>
        <dbReference type="Proteomes" id="UP000050417"/>
    </source>
</evidence>
<feature type="transmembrane region" description="Helical" evidence="1">
    <location>
        <begin position="173"/>
        <end position="194"/>
    </location>
</feature>
<feature type="transmembrane region" description="Helical" evidence="1">
    <location>
        <begin position="21"/>
        <end position="42"/>
    </location>
</feature>